<dbReference type="SUPFAM" id="SSF55021">
    <property type="entry name" value="ACT-like"/>
    <property type="match status" value="1"/>
</dbReference>
<dbReference type="InterPro" id="IPR014424">
    <property type="entry name" value="UCP004897_ACT"/>
</dbReference>
<dbReference type="PIRSF" id="PIRSF004897">
    <property type="entry name" value="UCP004897_ACT"/>
    <property type="match status" value="1"/>
</dbReference>
<evidence type="ECO:0000313" key="4">
    <source>
        <dbReference type="Proteomes" id="UP000246004"/>
    </source>
</evidence>
<dbReference type="Proteomes" id="UP000217528">
    <property type="component" value="Unassembled WGS sequence"/>
</dbReference>
<dbReference type="InterPro" id="IPR045865">
    <property type="entry name" value="ACT-like_dom_sf"/>
</dbReference>
<evidence type="ECO:0000313" key="3">
    <source>
        <dbReference type="Proteomes" id="UP000217528"/>
    </source>
</evidence>
<dbReference type="Proteomes" id="UP000246004">
    <property type="component" value="Unassembled WGS sequence"/>
</dbReference>
<dbReference type="AlphaFoldDB" id="A0A2A2HCU9"/>
<dbReference type="EMBL" id="LWMS01000047">
    <property type="protein sequence ID" value="PWL07578.1"/>
    <property type="molecule type" value="Genomic_DNA"/>
</dbReference>
<reference evidence="1 3" key="2">
    <citation type="journal article" date="2017" name="BMC Genomics">
        <title>Genomic analysis of methanogenic archaea reveals a shift towards energy conservation.</title>
        <authorList>
            <person name="Gilmore S.P."/>
            <person name="Henske J.K."/>
            <person name="Sexton J.A."/>
            <person name="Solomon K.V."/>
            <person name="Seppala S."/>
            <person name="Yoo J.I."/>
            <person name="Huyett L.M."/>
            <person name="Pressman A."/>
            <person name="Cogan J.Z."/>
            <person name="Kivenson V."/>
            <person name="Peng X."/>
            <person name="Tan Y."/>
            <person name="Valentine D.L."/>
            <person name="O'Malley M.A."/>
        </authorList>
    </citation>
    <scope>NUCLEOTIDE SEQUENCE [LARGE SCALE GENOMIC DNA]</scope>
    <source>
        <strain evidence="1 3">1R-7</strain>
    </source>
</reference>
<dbReference type="OrthoDB" id="30884at2157"/>
<protein>
    <submittedName>
        <fullName evidence="1">Amino acid-binding protein</fullName>
    </submittedName>
</protein>
<reference evidence="2 4" key="1">
    <citation type="submission" date="2016-04" db="EMBL/GenBank/DDBJ databases">
        <title>Genome sequence of Methanosphaera cuniculi DSM 4103.</title>
        <authorList>
            <person name="Poehlein A."/>
            <person name="Seedorf H."/>
            <person name="Daniel R."/>
        </authorList>
    </citation>
    <scope>NUCLEOTIDE SEQUENCE [LARGE SCALE GENOMIC DNA]</scope>
    <source>
        <strain evidence="2 4">DSM 4103</strain>
    </source>
</reference>
<proteinExistence type="predicted"/>
<evidence type="ECO:0000313" key="2">
    <source>
        <dbReference type="EMBL" id="PWL07578.1"/>
    </source>
</evidence>
<organism evidence="1 3">
    <name type="scientific">Methanosphaera cuniculi</name>
    <dbReference type="NCBI Taxonomy" id="1077256"/>
    <lineage>
        <taxon>Archaea</taxon>
        <taxon>Methanobacteriati</taxon>
        <taxon>Methanobacteriota</taxon>
        <taxon>Methanomada group</taxon>
        <taxon>Methanobacteria</taxon>
        <taxon>Methanobacteriales</taxon>
        <taxon>Methanobacteriaceae</taxon>
        <taxon>Methanosphaera</taxon>
    </lineage>
</organism>
<sequence>MWSDIIEKFDKYPSQQKVIIKLVQLGLRVSDNKKIYCDDIEINISSLAKTLNTDRRVVIATIENILSDKTLKKIFMNLTPSGPMLSDISSELGLGVIEIEGSAKKPGILNEVTKILSDKKISIRQAYASDPELDPLPHLTIITDKPVEGNMINLLLKIDGITKVSLY</sequence>
<dbReference type="Gene3D" id="3.30.70.260">
    <property type="match status" value="1"/>
</dbReference>
<keyword evidence="3" id="KW-1185">Reference proteome</keyword>
<name>A0A2A2HCU9_9EURY</name>
<evidence type="ECO:0000313" key="1">
    <source>
        <dbReference type="EMBL" id="PAV07064.1"/>
    </source>
</evidence>
<dbReference type="EMBL" id="LMVN01000023">
    <property type="protein sequence ID" value="PAV07064.1"/>
    <property type="molecule type" value="Genomic_DNA"/>
</dbReference>
<dbReference type="RefSeq" id="WP_095608987.1">
    <property type="nucleotide sequence ID" value="NZ_LMVN01000023.1"/>
</dbReference>
<comment type="caution">
    <text evidence="1">The sequence shown here is derived from an EMBL/GenBank/DDBJ whole genome shotgun (WGS) entry which is preliminary data.</text>
</comment>
<accession>A0A2A2HCU9</accession>
<gene>
    <name evidence="1" type="ORF">ASJ82_02205</name>
    <name evidence="2" type="ORF">MSCUN_15530</name>
</gene>